<reference evidence="2 3" key="1">
    <citation type="submission" date="2019-02" db="EMBL/GenBank/DDBJ databases">
        <title>Deep-cultivation of Planctomycetes and their phenomic and genomic characterization uncovers novel biology.</title>
        <authorList>
            <person name="Wiegand S."/>
            <person name="Jogler M."/>
            <person name="Boedeker C."/>
            <person name="Pinto D."/>
            <person name="Vollmers J."/>
            <person name="Rivas-Marin E."/>
            <person name="Kohn T."/>
            <person name="Peeters S.H."/>
            <person name="Heuer A."/>
            <person name="Rast P."/>
            <person name="Oberbeckmann S."/>
            <person name="Bunk B."/>
            <person name="Jeske O."/>
            <person name="Meyerdierks A."/>
            <person name="Storesund J.E."/>
            <person name="Kallscheuer N."/>
            <person name="Luecker S."/>
            <person name="Lage O.M."/>
            <person name="Pohl T."/>
            <person name="Merkel B.J."/>
            <person name="Hornburger P."/>
            <person name="Mueller R.-W."/>
            <person name="Bruemmer F."/>
            <person name="Labrenz M."/>
            <person name="Spormann A.M."/>
            <person name="Op Den Camp H."/>
            <person name="Overmann J."/>
            <person name="Amann R."/>
            <person name="Jetten M.S.M."/>
            <person name="Mascher T."/>
            <person name="Medema M.H."/>
            <person name="Devos D.P."/>
            <person name="Kaster A.-K."/>
            <person name="Ovreas L."/>
            <person name="Rohde M."/>
            <person name="Galperin M.Y."/>
            <person name="Jogler C."/>
        </authorList>
    </citation>
    <scope>NUCLEOTIDE SEQUENCE [LARGE SCALE GENOMIC DNA]</scope>
    <source>
        <strain evidence="2 3">CA85</strain>
    </source>
</reference>
<dbReference type="OrthoDB" id="230059at2"/>
<name>A0A5C5YGG5_9BACT</name>
<sequence length="712" mass="77815" precursor="true">MIRVIVRISLTAIVLAAALANAGAQAQSPLTLSVVERMIQPRDPAVEQTILRAQRSPTDFGQSVSALARMGEWEAVEELLSSISARRFNEQQKTAVAEQITATERLQIANRPEMTPASVETLDELFTLRRQSLVAPDRLSQAIDALAQPNADQKLPAIRTLFAGGDASVAALVHAIVSTDDSSKRDAWLRAMLQIDDHSGPEALRRIALYGTTESRTGATSALIRMAPNGQIEKSPFLHDLLMTLYRTPPADNEATADPAATLVADALANRSVTSPSRQDVVEMLRSELAEAAQEARLSVRELGRADVWVMNPQRDGVKAQRIPDWVLKFRDASDAAARLVAIGDNEHRSVAAQLAAMVSYDVVADPDWGDEKQVAAFRRDVLAPALDTLPGVSDIDFILDALNTATQAGDEPAALAWLRLISPQPNVPAAAWLLPVGDEVSPLVQAIDDANTRVRYEAAAAIARLAPTEPYAGSHRVRQRWQQMSELSDRPIAIVLENRPDVRAELEALANQAGVEAQFVSTAVGLQDVAALGEDMRLILCKRRPVDASGVEMIDLVRRIRVAQDVPMVIYTDPQPRVAEAVMPSEPEEDLSGLNEAELQARADEAAIKPDRYGVIGGIDNIEGVVHRELLYGDLDVDHSGRETIDLGWAGQRRWSDESLRAGIIREMVRPRTVAGLYDVLRESRSRRHLPPLSPIDRTHYRQLAEEALAL</sequence>
<keyword evidence="1" id="KW-0732">Signal</keyword>
<feature type="chain" id="PRO_5022940036" description="HEAT repeat protein" evidence="1">
    <location>
        <begin position="27"/>
        <end position="712"/>
    </location>
</feature>
<evidence type="ECO:0000313" key="2">
    <source>
        <dbReference type="EMBL" id="TWT74003.1"/>
    </source>
</evidence>
<evidence type="ECO:0000313" key="3">
    <source>
        <dbReference type="Proteomes" id="UP000318053"/>
    </source>
</evidence>
<dbReference type="EMBL" id="SJPK01000002">
    <property type="protein sequence ID" value="TWT74003.1"/>
    <property type="molecule type" value="Genomic_DNA"/>
</dbReference>
<protein>
    <recommendedName>
        <fullName evidence="4">HEAT repeat protein</fullName>
    </recommendedName>
</protein>
<organism evidence="2 3">
    <name type="scientific">Allorhodopirellula solitaria</name>
    <dbReference type="NCBI Taxonomy" id="2527987"/>
    <lineage>
        <taxon>Bacteria</taxon>
        <taxon>Pseudomonadati</taxon>
        <taxon>Planctomycetota</taxon>
        <taxon>Planctomycetia</taxon>
        <taxon>Pirellulales</taxon>
        <taxon>Pirellulaceae</taxon>
        <taxon>Allorhodopirellula</taxon>
    </lineage>
</organism>
<dbReference type="SUPFAM" id="SSF48371">
    <property type="entry name" value="ARM repeat"/>
    <property type="match status" value="1"/>
</dbReference>
<proteinExistence type="predicted"/>
<dbReference type="AlphaFoldDB" id="A0A5C5YGG5"/>
<keyword evidence="3" id="KW-1185">Reference proteome</keyword>
<gene>
    <name evidence="2" type="ORF">CA85_08870</name>
</gene>
<accession>A0A5C5YGG5</accession>
<dbReference type="RefSeq" id="WP_146390068.1">
    <property type="nucleotide sequence ID" value="NZ_SJPK01000002.1"/>
</dbReference>
<dbReference type="InterPro" id="IPR016024">
    <property type="entry name" value="ARM-type_fold"/>
</dbReference>
<evidence type="ECO:0008006" key="4">
    <source>
        <dbReference type="Google" id="ProtNLM"/>
    </source>
</evidence>
<evidence type="ECO:0000256" key="1">
    <source>
        <dbReference type="SAM" id="SignalP"/>
    </source>
</evidence>
<dbReference type="Proteomes" id="UP000318053">
    <property type="component" value="Unassembled WGS sequence"/>
</dbReference>
<comment type="caution">
    <text evidence="2">The sequence shown here is derived from an EMBL/GenBank/DDBJ whole genome shotgun (WGS) entry which is preliminary data.</text>
</comment>
<feature type="signal peptide" evidence="1">
    <location>
        <begin position="1"/>
        <end position="26"/>
    </location>
</feature>